<keyword evidence="1" id="KW-0449">Lipoprotein</keyword>
<proteinExistence type="predicted"/>
<dbReference type="Pfam" id="PF13852">
    <property type="entry name" value="DUF4197"/>
    <property type="match status" value="1"/>
</dbReference>
<dbReference type="EMBL" id="CM001023">
    <property type="protein sequence ID" value="EAZ80094.1"/>
    <property type="molecule type" value="Genomic_DNA"/>
</dbReference>
<reference evidence="1 2" key="1">
    <citation type="journal article" date="2011" name="J. Bacteriol.">
        <title>Complete genome sequence of Algoriphagus sp. PR1, bacterial prey of a colony-forming choanoflagellate.</title>
        <authorList>
            <person name="Alegado R.A."/>
            <person name="Ferriera S."/>
            <person name="Nusbaum C."/>
            <person name="Young S.K."/>
            <person name="Zeng Q."/>
            <person name="Imamovic A."/>
            <person name="Fairclough S.R."/>
            <person name="King N."/>
        </authorList>
    </citation>
    <scope>NUCLEOTIDE SEQUENCE [LARGE SCALE GENOMIC DNA]</scope>
    <source>
        <strain evidence="1 2">PR1</strain>
    </source>
</reference>
<accession>A3I0U8</accession>
<dbReference type="AlphaFoldDB" id="A3I0U8"/>
<dbReference type="Proteomes" id="UP000003919">
    <property type="component" value="Chromosome"/>
</dbReference>
<keyword evidence="2" id="KW-1185">Reference proteome</keyword>
<evidence type="ECO:0000313" key="2">
    <source>
        <dbReference type="Proteomes" id="UP000003919"/>
    </source>
</evidence>
<gene>
    <name evidence="1" type="ORF">ALPR1_15734</name>
</gene>
<dbReference type="InterPro" id="IPR025245">
    <property type="entry name" value="DUF4197"/>
</dbReference>
<evidence type="ECO:0000313" key="1">
    <source>
        <dbReference type="EMBL" id="EAZ80094.1"/>
    </source>
</evidence>
<name>A3I0U8_9BACT</name>
<dbReference type="EMBL" id="AAXU02000001">
    <property type="protein sequence ID" value="EAZ80094.1"/>
    <property type="molecule type" value="Genomic_DNA"/>
</dbReference>
<sequence>MKTKSIFFKAFDNWGTIVVLINAQEFKPTPMKSNYIKIWGAQLCILASLFLAACDTLTQLGSQVGLGTPTEAEINSGLKQALEYGTSYASDRLSQEDGYLGNLAIKIAFPEEAKKVENTLRSIGLGNLCDQVITSVNRAAEDAAKEAKPIFVAAIKEMSINDVKNILMGENDAATQYFENKTTTSLETKFKPVIEGSLEKVGATKYWGDVVSQYNKVPLVKKIDPDLTSFVTQKAIDGLFYEIAKEELKIRENVTSRSTLLLQKVFGYADREKASGTTTP</sequence>
<organism evidence="1 2">
    <name type="scientific">Algoriphagus machipongonensis</name>
    <dbReference type="NCBI Taxonomy" id="388413"/>
    <lineage>
        <taxon>Bacteria</taxon>
        <taxon>Pseudomonadati</taxon>
        <taxon>Bacteroidota</taxon>
        <taxon>Cytophagia</taxon>
        <taxon>Cytophagales</taxon>
        <taxon>Cyclobacteriaceae</taxon>
        <taxon>Algoriphagus</taxon>
    </lineage>
</organism>
<protein>
    <submittedName>
        <fullName evidence="1">Lipoprotein</fullName>
    </submittedName>
</protein>
<dbReference type="HOGENOM" id="CLU_085032_1_0_10"/>
<comment type="caution">
    <text evidence="1">The sequence shown here is derived from an EMBL/GenBank/DDBJ whole genome shotgun (WGS) entry which is preliminary data.</text>
</comment>
<dbReference type="eggNOG" id="ENOG502Z7PK">
    <property type="taxonomic scope" value="Bacteria"/>
</dbReference>
<dbReference type="STRING" id="388413.ALPR1_15734"/>